<gene>
    <name evidence="1" type="ORF">SDC9_129625</name>
</gene>
<sequence length="54" mass="6551">MEKLKLLQDAFLEQKKKMNLWVKNLEFAKKDVMKVHLKWLKVNLKKKMALILLL</sequence>
<name>A0A645D026_9ZZZZ</name>
<evidence type="ECO:0000313" key="1">
    <source>
        <dbReference type="EMBL" id="MPM82564.1"/>
    </source>
</evidence>
<reference evidence="1" key="1">
    <citation type="submission" date="2019-08" db="EMBL/GenBank/DDBJ databases">
        <authorList>
            <person name="Kucharzyk K."/>
            <person name="Murdoch R.W."/>
            <person name="Higgins S."/>
            <person name="Loffler F."/>
        </authorList>
    </citation>
    <scope>NUCLEOTIDE SEQUENCE</scope>
</reference>
<comment type="caution">
    <text evidence="1">The sequence shown here is derived from an EMBL/GenBank/DDBJ whole genome shotgun (WGS) entry which is preliminary data.</text>
</comment>
<protein>
    <submittedName>
        <fullName evidence="1">Uncharacterized protein</fullName>
    </submittedName>
</protein>
<dbReference type="EMBL" id="VSSQ01031614">
    <property type="protein sequence ID" value="MPM82564.1"/>
    <property type="molecule type" value="Genomic_DNA"/>
</dbReference>
<proteinExistence type="predicted"/>
<organism evidence="1">
    <name type="scientific">bioreactor metagenome</name>
    <dbReference type="NCBI Taxonomy" id="1076179"/>
    <lineage>
        <taxon>unclassified sequences</taxon>
        <taxon>metagenomes</taxon>
        <taxon>ecological metagenomes</taxon>
    </lineage>
</organism>
<accession>A0A645D026</accession>
<dbReference type="AlphaFoldDB" id="A0A645D026"/>